<comment type="subcellular location">
    <subcellularLocation>
        <location evidence="2">Cytoplasm</location>
    </subcellularLocation>
    <subcellularLocation>
        <location evidence="1">Nucleus</location>
    </subcellularLocation>
</comment>
<name>A0A1Q3C624_CEPFO</name>
<dbReference type="STRING" id="3775.A0A1Q3C624"/>
<evidence type="ECO:0000259" key="12">
    <source>
        <dbReference type="PROSITE" id="PS50827"/>
    </source>
</evidence>
<evidence type="ECO:0000256" key="1">
    <source>
        <dbReference type="ARBA" id="ARBA00004123"/>
    </source>
</evidence>
<dbReference type="GO" id="GO:0005634">
    <property type="term" value="C:nucleus"/>
    <property type="evidence" value="ECO:0007669"/>
    <property type="project" value="UniProtKB-SubCell"/>
</dbReference>
<dbReference type="EMBL" id="BDDD01001400">
    <property type="protein sequence ID" value="GAV75644.1"/>
    <property type="molecule type" value="Genomic_DNA"/>
</dbReference>
<accession>A0A1Q3C624</accession>
<dbReference type="AlphaFoldDB" id="A0A1Q3C624"/>
<dbReference type="GO" id="GO:0005737">
    <property type="term" value="C:cytoplasm"/>
    <property type="evidence" value="ECO:0007669"/>
    <property type="project" value="UniProtKB-SubCell"/>
</dbReference>
<dbReference type="Pfam" id="PF10497">
    <property type="entry name" value="zf-4CXXC_R1"/>
    <property type="match status" value="1"/>
</dbReference>
<dbReference type="SMART" id="SM00571">
    <property type="entry name" value="DDT"/>
    <property type="match status" value="1"/>
</dbReference>
<dbReference type="OrthoDB" id="298344at2759"/>
<keyword evidence="3" id="KW-0963">Cytoplasm</keyword>
<dbReference type="InterPro" id="IPR028942">
    <property type="entry name" value="WHIM1_dom"/>
</dbReference>
<dbReference type="Pfam" id="PF15612">
    <property type="entry name" value="WHIM1"/>
    <property type="match status" value="1"/>
</dbReference>
<dbReference type="PROSITE" id="PS50827">
    <property type="entry name" value="DDT"/>
    <property type="match status" value="1"/>
</dbReference>
<gene>
    <name evidence="13" type="ORF">CFOL_v3_19122</name>
</gene>
<dbReference type="Proteomes" id="UP000187406">
    <property type="component" value="Unassembled WGS sequence"/>
</dbReference>
<evidence type="ECO:0000256" key="11">
    <source>
        <dbReference type="SAM" id="MobiDB-lite"/>
    </source>
</evidence>
<feature type="region of interest" description="Disordered" evidence="11">
    <location>
        <begin position="1"/>
        <end position="34"/>
    </location>
</feature>
<keyword evidence="14" id="KW-1185">Reference proteome</keyword>
<dbReference type="InterPro" id="IPR018866">
    <property type="entry name" value="Znf-4CXXC_R1"/>
</dbReference>
<evidence type="ECO:0000256" key="9">
    <source>
        <dbReference type="ARBA" id="ARBA00023242"/>
    </source>
</evidence>
<keyword evidence="5" id="KW-0597">Phosphoprotein</keyword>
<evidence type="ECO:0000313" key="13">
    <source>
        <dbReference type="EMBL" id="GAV75644.1"/>
    </source>
</evidence>
<evidence type="ECO:0000256" key="7">
    <source>
        <dbReference type="ARBA" id="ARBA00023015"/>
    </source>
</evidence>
<dbReference type="InParanoid" id="A0A1Q3C624"/>
<comment type="caution">
    <text evidence="13">The sequence shown here is derived from an EMBL/GenBank/DDBJ whole genome shotgun (WGS) entry which is preliminary data.</text>
</comment>
<dbReference type="FunCoup" id="A0A1Q3C624">
    <property type="interactions" value="776"/>
</dbReference>
<evidence type="ECO:0000256" key="2">
    <source>
        <dbReference type="ARBA" id="ARBA00004496"/>
    </source>
</evidence>
<organism evidence="13 14">
    <name type="scientific">Cephalotus follicularis</name>
    <name type="common">Albany pitcher plant</name>
    <dbReference type="NCBI Taxonomy" id="3775"/>
    <lineage>
        <taxon>Eukaryota</taxon>
        <taxon>Viridiplantae</taxon>
        <taxon>Streptophyta</taxon>
        <taxon>Embryophyta</taxon>
        <taxon>Tracheophyta</taxon>
        <taxon>Spermatophyta</taxon>
        <taxon>Magnoliopsida</taxon>
        <taxon>eudicotyledons</taxon>
        <taxon>Gunneridae</taxon>
        <taxon>Pentapetalae</taxon>
        <taxon>rosids</taxon>
        <taxon>fabids</taxon>
        <taxon>Oxalidales</taxon>
        <taxon>Cephalotaceae</taxon>
        <taxon>Cephalotus</taxon>
    </lineage>
</organism>
<feature type="compositionally biased region" description="Basic and acidic residues" evidence="11">
    <location>
        <begin position="247"/>
        <end position="263"/>
    </location>
</feature>
<feature type="compositionally biased region" description="Basic and acidic residues" evidence="11">
    <location>
        <begin position="7"/>
        <end position="18"/>
    </location>
</feature>
<evidence type="ECO:0000313" key="14">
    <source>
        <dbReference type="Proteomes" id="UP000187406"/>
    </source>
</evidence>
<evidence type="ECO:0000256" key="8">
    <source>
        <dbReference type="ARBA" id="ARBA00023163"/>
    </source>
</evidence>
<proteinExistence type="predicted"/>
<keyword evidence="6" id="KW-0832">Ubl conjugation</keyword>
<keyword evidence="8" id="KW-0804">Transcription</keyword>
<dbReference type="InterPro" id="IPR018501">
    <property type="entry name" value="DDT_dom"/>
</dbReference>
<keyword evidence="9" id="KW-0539">Nucleus</keyword>
<feature type="coiled-coil region" evidence="10">
    <location>
        <begin position="486"/>
        <end position="520"/>
    </location>
</feature>
<dbReference type="InterPro" id="IPR040221">
    <property type="entry name" value="CDCA7/CDA7L"/>
</dbReference>
<sequence>MGFQMSDSKEEEREKMKESVVCGGGDKEKGGKSPRVRVVGGRIYDSQNGKTCHQCRQKTRDFSAACTNLKQNKQCTIRFCHKCLLNRYGEKAEDVALLDDWNCPKCRGICNCSFCMKKRGHRPTGMLVYTAKATGFSSVSEMLNVRGFENDGLAVDLGGLPNKLVASKKQDLVAASPRKPGKENSFDGKCDVKLNSQDLTPISIEKKSKKRKREGLKELSNRNTEDNGEILTKDVGAPKKPNTSEDISEKEVKKREKDGDGGAKKKKSKTNDSVLEEEMDSTNSNAGVFNGIKSDNARVKLKAPIESCIVKKCSVKPQTLELHAAVQLPMGTLLSSIAGFELRPKDVGDALQFLEFCAAFAEVLDLKEGQAESVVKELICGRSRRRAQYSSLVQFHIQLLSLIHKDMGEECTSLSPTSGKNSWLQTLKKCISESHHVLEDSPFNCFARGGDGYDNLDTSKKLKLLNFLCDEALCTTGLRKWIDGQKSKFSEREKEAKERVNAAKDKEKQLKQKLQDEVAKAIIVKNDAPLSVAEHEAVISQIKIEASKAHAEMVEATGMVPKKRQRSDAVRTDPLLLDVNGRAFWRLKCHTREPDVLLQDMETWNAVVPNEKWFAYNAEQKQDIEKYISSLRTKRLRAPKVANSIVIGGCEIPL</sequence>
<reference evidence="14" key="1">
    <citation type="submission" date="2016-04" db="EMBL/GenBank/DDBJ databases">
        <title>Cephalotus genome sequencing.</title>
        <authorList>
            <person name="Fukushima K."/>
            <person name="Hasebe M."/>
            <person name="Fang X."/>
        </authorList>
    </citation>
    <scope>NUCLEOTIDE SEQUENCE [LARGE SCALE GENOMIC DNA]</scope>
    <source>
        <strain evidence="14">cv. St1</strain>
    </source>
</reference>
<evidence type="ECO:0000256" key="6">
    <source>
        <dbReference type="ARBA" id="ARBA00022843"/>
    </source>
</evidence>
<feature type="compositionally biased region" description="Basic and acidic residues" evidence="11">
    <location>
        <begin position="215"/>
        <end position="225"/>
    </location>
</feature>
<protein>
    <submittedName>
        <fullName evidence="13">Zf-4CXXC_R1 domain-containing protein</fullName>
    </submittedName>
</protein>
<dbReference type="GO" id="GO:0006355">
    <property type="term" value="P:regulation of DNA-templated transcription"/>
    <property type="evidence" value="ECO:0007669"/>
    <property type="project" value="InterPro"/>
</dbReference>
<dbReference type="PANTHER" id="PTHR31169">
    <property type="entry name" value="OS05G0300700 PROTEIN"/>
    <property type="match status" value="1"/>
</dbReference>
<keyword evidence="4" id="KW-1017">Isopeptide bond</keyword>
<evidence type="ECO:0000256" key="3">
    <source>
        <dbReference type="ARBA" id="ARBA00022490"/>
    </source>
</evidence>
<keyword evidence="7" id="KW-0805">Transcription regulation</keyword>
<evidence type="ECO:0000256" key="4">
    <source>
        <dbReference type="ARBA" id="ARBA00022499"/>
    </source>
</evidence>
<evidence type="ECO:0000256" key="5">
    <source>
        <dbReference type="ARBA" id="ARBA00022553"/>
    </source>
</evidence>
<feature type="domain" description="DDT" evidence="12">
    <location>
        <begin position="344"/>
        <end position="409"/>
    </location>
</feature>
<feature type="region of interest" description="Disordered" evidence="11">
    <location>
        <begin position="171"/>
        <end position="284"/>
    </location>
</feature>
<keyword evidence="10" id="KW-0175">Coiled coil</keyword>
<feature type="compositionally biased region" description="Basic and acidic residues" evidence="11">
    <location>
        <begin position="180"/>
        <end position="192"/>
    </location>
</feature>
<dbReference type="PANTHER" id="PTHR31169:SF8">
    <property type="entry name" value="ZINC-FINGER DOMAIN OF MONOAMINE-OXIDASE A REPRESSOR R1 PROTEIN"/>
    <property type="match status" value="1"/>
</dbReference>
<evidence type="ECO:0000256" key="10">
    <source>
        <dbReference type="SAM" id="Coils"/>
    </source>
</evidence>